<protein>
    <submittedName>
        <fullName evidence="3">Uncharacterized protein</fullName>
    </submittedName>
</protein>
<reference evidence="3" key="5">
    <citation type="journal article" date="2021" name="G3 (Bethesda)">
        <title>Aegilops tauschii genome assembly Aet v5.0 features greater sequence contiguity and improved annotation.</title>
        <authorList>
            <person name="Wang L."/>
            <person name="Zhu T."/>
            <person name="Rodriguez J.C."/>
            <person name="Deal K.R."/>
            <person name="Dubcovsky J."/>
            <person name="McGuire P.E."/>
            <person name="Lux T."/>
            <person name="Spannagl M."/>
            <person name="Mayer K.F.X."/>
            <person name="Baldrich P."/>
            <person name="Meyers B.C."/>
            <person name="Huo N."/>
            <person name="Gu Y.Q."/>
            <person name="Zhou H."/>
            <person name="Devos K.M."/>
            <person name="Bennetzen J.L."/>
            <person name="Unver T."/>
            <person name="Budak H."/>
            <person name="Gulick P.J."/>
            <person name="Galiba G."/>
            <person name="Kalapos B."/>
            <person name="Nelson D.R."/>
            <person name="Li P."/>
            <person name="You F.M."/>
            <person name="Luo M.C."/>
            <person name="Dvorak J."/>
        </authorList>
    </citation>
    <scope>NUCLEOTIDE SEQUENCE [LARGE SCALE GENOMIC DNA]</scope>
    <source>
        <strain evidence="3">cv. AL8/78</strain>
    </source>
</reference>
<dbReference type="Gramene" id="AET2Gv20345400.41">
    <property type="protein sequence ID" value="AET2Gv20345400.41"/>
    <property type="gene ID" value="AET2Gv20345400"/>
</dbReference>
<keyword evidence="4" id="KW-1185">Reference proteome</keyword>
<accession>A0A453B2U4</accession>
<dbReference type="AlphaFoldDB" id="A0A453B2U4"/>
<reference evidence="3" key="4">
    <citation type="submission" date="2019-03" db="UniProtKB">
        <authorList>
            <consortium name="EnsemblPlants"/>
        </authorList>
    </citation>
    <scope>IDENTIFICATION</scope>
</reference>
<reference evidence="3" key="3">
    <citation type="journal article" date="2017" name="Nature">
        <title>Genome sequence of the progenitor of the wheat D genome Aegilops tauschii.</title>
        <authorList>
            <person name="Luo M.C."/>
            <person name="Gu Y.Q."/>
            <person name="Puiu D."/>
            <person name="Wang H."/>
            <person name="Twardziok S.O."/>
            <person name="Deal K.R."/>
            <person name="Huo N."/>
            <person name="Zhu T."/>
            <person name="Wang L."/>
            <person name="Wang Y."/>
            <person name="McGuire P.E."/>
            <person name="Liu S."/>
            <person name="Long H."/>
            <person name="Ramasamy R.K."/>
            <person name="Rodriguez J.C."/>
            <person name="Van S.L."/>
            <person name="Yuan L."/>
            <person name="Wang Z."/>
            <person name="Xia Z."/>
            <person name="Xiao L."/>
            <person name="Anderson O.D."/>
            <person name="Ouyang S."/>
            <person name="Liang Y."/>
            <person name="Zimin A.V."/>
            <person name="Pertea G."/>
            <person name="Qi P."/>
            <person name="Bennetzen J.L."/>
            <person name="Dai X."/>
            <person name="Dawson M.W."/>
            <person name="Muller H.G."/>
            <person name="Kugler K."/>
            <person name="Rivarola-Duarte L."/>
            <person name="Spannagl M."/>
            <person name="Mayer K.F.X."/>
            <person name="Lu F.H."/>
            <person name="Bevan M.W."/>
            <person name="Leroy P."/>
            <person name="Li P."/>
            <person name="You F.M."/>
            <person name="Sun Q."/>
            <person name="Liu Z."/>
            <person name="Lyons E."/>
            <person name="Wicker T."/>
            <person name="Salzberg S.L."/>
            <person name="Devos K.M."/>
            <person name="Dvorak J."/>
        </authorList>
    </citation>
    <scope>NUCLEOTIDE SEQUENCE [LARGE SCALE GENOMIC DNA]</scope>
    <source>
        <strain evidence="3">cv. AL8/78</strain>
    </source>
</reference>
<feature type="transmembrane region" description="Helical" evidence="2">
    <location>
        <begin position="49"/>
        <end position="72"/>
    </location>
</feature>
<keyword evidence="2" id="KW-0472">Membrane</keyword>
<reference evidence="4" key="2">
    <citation type="journal article" date="2017" name="Nat. Plants">
        <title>The Aegilops tauschii genome reveals multiple impacts of transposons.</title>
        <authorList>
            <person name="Zhao G."/>
            <person name="Zou C."/>
            <person name="Li K."/>
            <person name="Wang K."/>
            <person name="Li T."/>
            <person name="Gao L."/>
            <person name="Zhang X."/>
            <person name="Wang H."/>
            <person name="Yang Z."/>
            <person name="Liu X."/>
            <person name="Jiang W."/>
            <person name="Mao L."/>
            <person name="Kong X."/>
            <person name="Jiao Y."/>
            <person name="Jia J."/>
        </authorList>
    </citation>
    <scope>NUCLEOTIDE SEQUENCE [LARGE SCALE GENOMIC DNA]</scope>
    <source>
        <strain evidence="4">cv. AL8/78</strain>
    </source>
</reference>
<evidence type="ECO:0000313" key="3">
    <source>
        <dbReference type="EnsemblPlants" id="AET2Gv20345400.41"/>
    </source>
</evidence>
<evidence type="ECO:0000256" key="1">
    <source>
        <dbReference type="SAM" id="MobiDB-lite"/>
    </source>
</evidence>
<keyword evidence="2" id="KW-0812">Transmembrane</keyword>
<proteinExistence type="predicted"/>
<sequence>MAASDGAGAHLGRAPSQDFTTVMDKRRLKLGKTTMSGADRDPKCREARFIFLELLYCSWCYFVMSNCVFFQLPFLIYELVYGGMGIQRIKFMAVRRSSVRRHMSRGFTI</sequence>
<keyword evidence="2" id="KW-1133">Transmembrane helix</keyword>
<dbReference type="EnsemblPlants" id="AET2Gv20345400.41">
    <property type="protein sequence ID" value="AET2Gv20345400.41"/>
    <property type="gene ID" value="AET2Gv20345400"/>
</dbReference>
<dbReference type="Proteomes" id="UP000015105">
    <property type="component" value="Chromosome 2D"/>
</dbReference>
<name>A0A453B2U4_AEGTS</name>
<evidence type="ECO:0000256" key="2">
    <source>
        <dbReference type="SAM" id="Phobius"/>
    </source>
</evidence>
<reference evidence="4" key="1">
    <citation type="journal article" date="2014" name="Science">
        <title>Ancient hybridizations among the ancestral genomes of bread wheat.</title>
        <authorList>
            <consortium name="International Wheat Genome Sequencing Consortium,"/>
            <person name="Marcussen T."/>
            <person name="Sandve S.R."/>
            <person name="Heier L."/>
            <person name="Spannagl M."/>
            <person name="Pfeifer M."/>
            <person name="Jakobsen K.S."/>
            <person name="Wulff B.B."/>
            <person name="Steuernagel B."/>
            <person name="Mayer K.F."/>
            <person name="Olsen O.A."/>
        </authorList>
    </citation>
    <scope>NUCLEOTIDE SEQUENCE [LARGE SCALE GENOMIC DNA]</scope>
    <source>
        <strain evidence="4">cv. AL8/78</strain>
    </source>
</reference>
<organism evidence="3 4">
    <name type="scientific">Aegilops tauschii subsp. strangulata</name>
    <name type="common">Goatgrass</name>
    <dbReference type="NCBI Taxonomy" id="200361"/>
    <lineage>
        <taxon>Eukaryota</taxon>
        <taxon>Viridiplantae</taxon>
        <taxon>Streptophyta</taxon>
        <taxon>Embryophyta</taxon>
        <taxon>Tracheophyta</taxon>
        <taxon>Spermatophyta</taxon>
        <taxon>Magnoliopsida</taxon>
        <taxon>Liliopsida</taxon>
        <taxon>Poales</taxon>
        <taxon>Poaceae</taxon>
        <taxon>BOP clade</taxon>
        <taxon>Pooideae</taxon>
        <taxon>Triticodae</taxon>
        <taxon>Triticeae</taxon>
        <taxon>Triticinae</taxon>
        <taxon>Aegilops</taxon>
    </lineage>
</organism>
<feature type="region of interest" description="Disordered" evidence="1">
    <location>
        <begin position="1"/>
        <end position="20"/>
    </location>
</feature>
<evidence type="ECO:0000313" key="4">
    <source>
        <dbReference type="Proteomes" id="UP000015105"/>
    </source>
</evidence>